<feature type="region of interest" description="Disordered" evidence="2">
    <location>
        <begin position="242"/>
        <end position="270"/>
    </location>
</feature>
<dbReference type="EMBL" id="MNAD01001066">
    <property type="protein sequence ID" value="OJT08271.1"/>
    <property type="molecule type" value="Genomic_DNA"/>
</dbReference>
<feature type="compositionally biased region" description="Polar residues" evidence="2">
    <location>
        <begin position="57"/>
        <end position="67"/>
    </location>
</feature>
<feature type="compositionally biased region" description="Acidic residues" evidence="2">
    <location>
        <begin position="415"/>
        <end position="425"/>
    </location>
</feature>
<protein>
    <submittedName>
        <fullName evidence="3">Uncharacterized protein</fullName>
    </submittedName>
</protein>
<sequence length="474" mass="52200">MSRRAAAAPSIIEDMEAADEVDRREQKELQMALQMSLQETKRAAGPSTSSRPGPSRQQNGNARQGTSPPDKDLHKLDQEIEDAKAQRAALDALIHTLEREREEKLRQIRSAQVVPGRDASKGKNIAVSIDYTDEFDWTPALRAKMKTVFGFDNFRLCQEGYFSESTNLSVHSWGTAEEDALARCGHCDNCTRPPETVDRQDARLPAWQLLRIAAAAERANQRVTMAQLCKLARGLRVSGLGEADGAKGKGRGRGRGRGGAPKERENVDVQEAAGGKVELTEEQTEALCVRLLVDGFFEMSFAPTTYSVNVYLKPSDTAARFTRFSRAEIEQGKGPTFECAFSKKVPKRKAAKKDSQPTKTDATPRVAKASGSSNARGKRKREVSESLGEEDDDDEEDDGDINDDPLIKQFIVADSEVEDSDEADMEWSTTLRQGKRAAPPARTVSKRPRKSQAQEASSSSRTPPWGDVIELSSD</sequence>
<reference evidence="3 4" key="1">
    <citation type="submission" date="2016-10" db="EMBL/GenBank/DDBJ databases">
        <title>Genome sequence of the basidiomycete white-rot fungus Trametes pubescens.</title>
        <authorList>
            <person name="Makela M.R."/>
            <person name="Granchi Z."/>
            <person name="Peng M."/>
            <person name="De Vries R.P."/>
            <person name="Grigoriev I."/>
            <person name="Riley R."/>
            <person name="Hilden K."/>
        </authorList>
    </citation>
    <scope>NUCLEOTIDE SEQUENCE [LARGE SCALE GENOMIC DNA]</scope>
    <source>
        <strain evidence="3 4">FBCC735</strain>
    </source>
</reference>
<dbReference type="InterPro" id="IPR003903">
    <property type="entry name" value="UIM_dom"/>
</dbReference>
<dbReference type="Proteomes" id="UP000184267">
    <property type="component" value="Unassembled WGS sequence"/>
</dbReference>
<feature type="region of interest" description="Disordered" evidence="2">
    <location>
        <begin position="340"/>
        <end position="474"/>
    </location>
</feature>
<comment type="caution">
    <text evidence="3">The sequence shown here is derived from an EMBL/GenBank/DDBJ whole genome shotgun (WGS) entry which is preliminary data.</text>
</comment>
<gene>
    <name evidence="3" type="ORF">TRAPUB_810</name>
</gene>
<keyword evidence="4" id="KW-1185">Reference proteome</keyword>
<dbReference type="PROSITE" id="PS50330">
    <property type="entry name" value="UIM"/>
    <property type="match status" value="1"/>
</dbReference>
<dbReference type="Gene3D" id="1.10.10.10">
    <property type="entry name" value="Winged helix-like DNA-binding domain superfamily/Winged helix DNA-binding domain"/>
    <property type="match status" value="1"/>
</dbReference>
<feature type="compositionally biased region" description="Acidic residues" evidence="2">
    <location>
        <begin position="387"/>
        <end position="403"/>
    </location>
</feature>
<name>A0A1M2VKX1_TRAPU</name>
<accession>A0A1M2VKX1</accession>
<evidence type="ECO:0000313" key="4">
    <source>
        <dbReference type="Proteomes" id="UP000184267"/>
    </source>
</evidence>
<evidence type="ECO:0000313" key="3">
    <source>
        <dbReference type="EMBL" id="OJT08271.1"/>
    </source>
</evidence>
<dbReference type="OrthoDB" id="10261556at2759"/>
<keyword evidence="1" id="KW-0175">Coiled coil</keyword>
<feature type="region of interest" description="Disordered" evidence="2">
    <location>
        <begin position="1"/>
        <end position="73"/>
    </location>
</feature>
<dbReference type="STRING" id="154538.A0A1M2VKX1"/>
<feature type="compositionally biased region" description="Low complexity" evidence="2">
    <location>
        <begin position="45"/>
        <end position="56"/>
    </location>
</feature>
<evidence type="ECO:0000256" key="1">
    <source>
        <dbReference type="SAM" id="Coils"/>
    </source>
</evidence>
<feature type="compositionally biased region" description="Polar residues" evidence="2">
    <location>
        <begin position="451"/>
        <end position="462"/>
    </location>
</feature>
<dbReference type="InterPro" id="IPR036388">
    <property type="entry name" value="WH-like_DNA-bd_sf"/>
</dbReference>
<proteinExistence type="predicted"/>
<evidence type="ECO:0000256" key="2">
    <source>
        <dbReference type="SAM" id="MobiDB-lite"/>
    </source>
</evidence>
<organism evidence="3 4">
    <name type="scientific">Trametes pubescens</name>
    <name type="common">White-rot fungus</name>
    <dbReference type="NCBI Taxonomy" id="154538"/>
    <lineage>
        <taxon>Eukaryota</taxon>
        <taxon>Fungi</taxon>
        <taxon>Dikarya</taxon>
        <taxon>Basidiomycota</taxon>
        <taxon>Agaricomycotina</taxon>
        <taxon>Agaricomycetes</taxon>
        <taxon>Polyporales</taxon>
        <taxon>Polyporaceae</taxon>
        <taxon>Trametes</taxon>
    </lineage>
</organism>
<dbReference type="AlphaFoldDB" id="A0A1M2VKX1"/>
<feature type="coiled-coil region" evidence="1">
    <location>
        <begin position="73"/>
        <end position="114"/>
    </location>
</feature>